<proteinExistence type="predicted"/>
<gene>
    <name evidence="2" type="ORF">ABW22_09395</name>
</gene>
<dbReference type="Proteomes" id="UP000064243">
    <property type="component" value="Unassembled WGS sequence"/>
</dbReference>
<dbReference type="EMBL" id="LDUG01000023">
    <property type="protein sequence ID" value="KVW95859.1"/>
    <property type="molecule type" value="Genomic_DNA"/>
</dbReference>
<dbReference type="InterPro" id="IPR005183">
    <property type="entry name" value="DUF305_CopM-like"/>
</dbReference>
<evidence type="ECO:0000313" key="3">
    <source>
        <dbReference type="Proteomes" id="UP000064243"/>
    </source>
</evidence>
<sequence>MRYPVQFQRFISEMDRDMQKMMADMHRPGYTGNADVDFLAMMIPHHQGAVDMARLMLIHGRDPLTRKLAEEILASQTTEIAAMRARLEILRRAPDADPGAFPALSGTRGVRD</sequence>
<dbReference type="Gene3D" id="1.20.1260.10">
    <property type="match status" value="1"/>
</dbReference>
<keyword evidence="3" id="KW-1185">Reference proteome</keyword>
<dbReference type="AlphaFoldDB" id="A0A106BNS6"/>
<dbReference type="PANTHER" id="PTHR36933">
    <property type="entry name" value="SLL0788 PROTEIN"/>
    <property type="match status" value="1"/>
</dbReference>
<feature type="domain" description="DUF305" evidence="1">
    <location>
        <begin position="12"/>
        <end position="85"/>
    </location>
</feature>
<name>A0A106BNS6_THIDE</name>
<organism evidence="2 3">
    <name type="scientific">Thiobacillus denitrificans</name>
    <dbReference type="NCBI Taxonomy" id="36861"/>
    <lineage>
        <taxon>Bacteria</taxon>
        <taxon>Pseudomonadati</taxon>
        <taxon>Pseudomonadota</taxon>
        <taxon>Betaproteobacteria</taxon>
        <taxon>Nitrosomonadales</taxon>
        <taxon>Thiobacillaceae</taxon>
        <taxon>Thiobacillus</taxon>
    </lineage>
</organism>
<evidence type="ECO:0000313" key="2">
    <source>
        <dbReference type="EMBL" id="KVW95859.1"/>
    </source>
</evidence>
<accession>A0A106BNS6</accession>
<dbReference type="Pfam" id="PF03713">
    <property type="entry name" value="DUF305"/>
    <property type="match status" value="1"/>
</dbReference>
<comment type="caution">
    <text evidence="2">The sequence shown here is derived from an EMBL/GenBank/DDBJ whole genome shotgun (WGS) entry which is preliminary data.</text>
</comment>
<protein>
    <recommendedName>
        <fullName evidence="1">DUF305 domain-containing protein</fullName>
    </recommendedName>
</protein>
<evidence type="ECO:0000259" key="1">
    <source>
        <dbReference type="Pfam" id="PF03713"/>
    </source>
</evidence>
<dbReference type="PANTHER" id="PTHR36933:SF1">
    <property type="entry name" value="SLL0788 PROTEIN"/>
    <property type="match status" value="1"/>
</dbReference>
<reference evidence="2 3" key="1">
    <citation type="journal article" date="2015" name="Appl. Environ. Microbiol.">
        <title>Aerobic and Anaerobic Thiosulfate Oxidation by a Cold-Adapted, Subglacial Chemoautotroph.</title>
        <authorList>
            <person name="Harrold Z.R."/>
            <person name="Skidmore M.L."/>
            <person name="Hamilton T.L."/>
            <person name="Desch L."/>
            <person name="Amada K."/>
            <person name="van Gelder W."/>
            <person name="Glover K."/>
            <person name="Roden E.E."/>
            <person name="Boyd E.S."/>
        </authorList>
    </citation>
    <scope>NUCLEOTIDE SEQUENCE [LARGE SCALE GENOMIC DNA]</scope>
    <source>
        <strain evidence="2 3">RG</strain>
    </source>
</reference>
<dbReference type="InterPro" id="IPR012347">
    <property type="entry name" value="Ferritin-like"/>
</dbReference>
<dbReference type="PATRIC" id="fig|36861.3.peg.1537"/>